<feature type="transmembrane region" description="Helical" evidence="1">
    <location>
        <begin position="67"/>
        <end position="87"/>
    </location>
</feature>
<dbReference type="EMBL" id="BPQB01000115">
    <property type="protein sequence ID" value="GJE99659.1"/>
    <property type="molecule type" value="Genomic_DNA"/>
</dbReference>
<feature type="transmembrane region" description="Helical" evidence="1">
    <location>
        <begin position="93"/>
        <end position="115"/>
    </location>
</feature>
<protein>
    <recommendedName>
        <fullName evidence="2">CN hydrolase domain-containing protein</fullName>
    </recommendedName>
</protein>
<dbReference type="AlphaFoldDB" id="A0A9P3GSM8"/>
<feature type="transmembrane region" description="Helical" evidence="1">
    <location>
        <begin position="242"/>
        <end position="260"/>
    </location>
</feature>
<dbReference type="SUPFAM" id="SSF56317">
    <property type="entry name" value="Carbon-nitrogen hydrolase"/>
    <property type="match status" value="1"/>
</dbReference>
<evidence type="ECO:0000313" key="4">
    <source>
        <dbReference type="Proteomes" id="UP000703269"/>
    </source>
</evidence>
<evidence type="ECO:0000256" key="1">
    <source>
        <dbReference type="SAM" id="Phobius"/>
    </source>
</evidence>
<dbReference type="OrthoDB" id="2626014at2759"/>
<reference evidence="3 4" key="1">
    <citation type="submission" date="2021-08" db="EMBL/GenBank/DDBJ databases">
        <title>Draft Genome Sequence of Phanerochaete sordida strain YK-624.</title>
        <authorList>
            <person name="Mori T."/>
            <person name="Dohra H."/>
            <person name="Suzuki T."/>
            <person name="Kawagishi H."/>
            <person name="Hirai H."/>
        </authorList>
    </citation>
    <scope>NUCLEOTIDE SEQUENCE [LARGE SCALE GENOMIC DNA]</scope>
    <source>
        <strain evidence="3 4">YK-624</strain>
    </source>
</reference>
<dbReference type="InterPro" id="IPR003010">
    <property type="entry name" value="C-N_Hydrolase"/>
</dbReference>
<dbReference type="Proteomes" id="UP000703269">
    <property type="component" value="Unassembled WGS sequence"/>
</dbReference>
<keyword evidence="1" id="KW-1133">Transmembrane helix</keyword>
<comment type="caution">
    <text evidence="3">The sequence shown here is derived from an EMBL/GenBank/DDBJ whole genome shotgun (WGS) entry which is preliminary data.</text>
</comment>
<evidence type="ECO:0000259" key="2">
    <source>
        <dbReference type="PROSITE" id="PS50263"/>
    </source>
</evidence>
<dbReference type="InterPro" id="IPR036526">
    <property type="entry name" value="C-N_Hydrolase_sf"/>
</dbReference>
<name>A0A9P3GSM8_9APHY</name>
<proteinExistence type="predicted"/>
<keyword evidence="1" id="KW-0472">Membrane</keyword>
<keyword evidence="4" id="KW-1185">Reference proteome</keyword>
<accession>A0A9P3GSM8</accession>
<keyword evidence="1" id="KW-0812">Transmembrane</keyword>
<dbReference type="Gene3D" id="3.60.110.10">
    <property type="entry name" value="Carbon-nitrogen hydrolase"/>
    <property type="match status" value="1"/>
</dbReference>
<feature type="domain" description="CN hydrolase" evidence="2">
    <location>
        <begin position="276"/>
        <end position="520"/>
    </location>
</feature>
<gene>
    <name evidence="3" type="ORF">PsYK624_159300</name>
</gene>
<dbReference type="PROSITE" id="PS50263">
    <property type="entry name" value="CN_HYDROLASE"/>
    <property type="match status" value="1"/>
</dbReference>
<sequence>MPPPGGIVKSFVISRPALAYTASSAVLAFFAVTPAPPLIAVSLLIATVRLSAWTFAPRPGAIAKGGLQALAISCAAGLAHLAPGLAATSTPRAAFLVLAALALCASAFAVALVFAGTRFARRGAAPWVRLTLFPALWASGWASMAQVTGLGQLVTWSPVVGLGPYVWMRPVFGQWGVDWVAAAWAVVVSEVLGDWLVGAPDHDGDALVDTEPLLPDVPHAQYGSVADNATPKPATAASRSPAHLALTTLLLLLMLPSYMFSATPLPHLPTDHITEIKVACALPVPRSGNPTLDDYMHATSQLQNAADIILWPESAVRFESPAEREAGFAKIKNMSGVSNKKLIGVSFEEFVPAQRAGESGHRYNGFTLLPINGTPVIEYYKRNLVPLTESFSLTPGTQAPTIFDVELDRPKGVAGPKKRTVPVTVSICLDFASTSSFTPLSSRPALILAPAKTWHPSVGHAMWAQAQARAEETGATVVWCDGGRGGLSGIAGPGYSTVVQVGGGLWSKPLGVPYPFDTRRTAYERGGQLAACAAVWAVVAAGYVVEGGAAAVGVGAAVQALVQRVRRGRDDAPTYGHA</sequence>
<organism evidence="3 4">
    <name type="scientific">Phanerochaete sordida</name>
    <dbReference type="NCBI Taxonomy" id="48140"/>
    <lineage>
        <taxon>Eukaryota</taxon>
        <taxon>Fungi</taxon>
        <taxon>Dikarya</taxon>
        <taxon>Basidiomycota</taxon>
        <taxon>Agaricomycotina</taxon>
        <taxon>Agaricomycetes</taxon>
        <taxon>Polyporales</taxon>
        <taxon>Phanerochaetaceae</taxon>
        <taxon>Phanerochaete</taxon>
    </lineage>
</organism>
<evidence type="ECO:0000313" key="3">
    <source>
        <dbReference type="EMBL" id="GJE99659.1"/>
    </source>
</evidence>